<dbReference type="PANTHER" id="PTHR17630">
    <property type="entry name" value="DIENELACTONE HYDROLASE"/>
    <property type="match status" value="1"/>
</dbReference>
<dbReference type="Proteomes" id="UP000799772">
    <property type="component" value="Unassembled WGS sequence"/>
</dbReference>
<keyword evidence="4" id="KW-1185">Reference proteome</keyword>
<dbReference type="PANTHER" id="PTHR17630:SF80">
    <property type="entry name" value="DIENELACTONE HYDROLASE DOMAIN-CONTAINING PROTEIN"/>
    <property type="match status" value="1"/>
</dbReference>
<dbReference type="AlphaFoldDB" id="A0A9P4M902"/>
<dbReference type="GO" id="GO:0016787">
    <property type="term" value="F:hydrolase activity"/>
    <property type="evidence" value="ECO:0007669"/>
    <property type="project" value="UniProtKB-KW"/>
</dbReference>
<dbReference type="EMBL" id="ML978123">
    <property type="protein sequence ID" value="KAF2101605.1"/>
    <property type="molecule type" value="Genomic_DNA"/>
</dbReference>
<dbReference type="InterPro" id="IPR002925">
    <property type="entry name" value="Dienelactn_hydro"/>
</dbReference>
<dbReference type="Pfam" id="PF01738">
    <property type="entry name" value="DLH"/>
    <property type="match status" value="2"/>
</dbReference>
<reference evidence="3" key="1">
    <citation type="journal article" date="2020" name="Stud. Mycol.">
        <title>101 Dothideomycetes genomes: a test case for predicting lifestyles and emergence of pathogens.</title>
        <authorList>
            <person name="Haridas S."/>
            <person name="Albert R."/>
            <person name="Binder M."/>
            <person name="Bloem J."/>
            <person name="Labutti K."/>
            <person name="Salamov A."/>
            <person name="Andreopoulos B."/>
            <person name="Baker S."/>
            <person name="Barry K."/>
            <person name="Bills G."/>
            <person name="Bluhm B."/>
            <person name="Cannon C."/>
            <person name="Castanera R."/>
            <person name="Culley D."/>
            <person name="Daum C."/>
            <person name="Ezra D."/>
            <person name="Gonzalez J."/>
            <person name="Henrissat B."/>
            <person name="Kuo A."/>
            <person name="Liang C."/>
            <person name="Lipzen A."/>
            <person name="Lutzoni F."/>
            <person name="Magnuson J."/>
            <person name="Mondo S."/>
            <person name="Nolan M."/>
            <person name="Ohm R."/>
            <person name="Pangilinan J."/>
            <person name="Park H.-J."/>
            <person name="Ramirez L."/>
            <person name="Alfaro M."/>
            <person name="Sun H."/>
            <person name="Tritt A."/>
            <person name="Yoshinaga Y."/>
            <person name="Zwiers L.-H."/>
            <person name="Turgeon B."/>
            <person name="Goodwin S."/>
            <person name="Spatafora J."/>
            <person name="Crous P."/>
            <person name="Grigoriev I."/>
        </authorList>
    </citation>
    <scope>NUCLEOTIDE SEQUENCE</scope>
    <source>
        <strain evidence="3">CBS 133067</strain>
    </source>
</reference>
<protein>
    <submittedName>
        <fullName evidence="3">Dienelactone hydrolase family protein-like protein</fullName>
    </submittedName>
</protein>
<evidence type="ECO:0000313" key="3">
    <source>
        <dbReference type="EMBL" id="KAF2101605.1"/>
    </source>
</evidence>
<evidence type="ECO:0000256" key="1">
    <source>
        <dbReference type="SAM" id="MobiDB-lite"/>
    </source>
</evidence>
<dbReference type="OrthoDB" id="1393670at2759"/>
<evidence type="ECO:0000259" key="2">
    <source>
        <dbReference type="Pfam" id="PF01738"/>
    </source>
</evidence>
<gene>
    <name evidence="3" type="ORF">NA57DRAFT_35472</name>
</gene>
<feature type="domain" description="Dienelactone hydrolase" evidence="2">
    <location>
        <begin position="60"/>
        <end position="206"/>
    </location>
</feature>
<dbReference type="SUPFAM" id="SSF53474">
    <property type="entry name" value="alpha/beta-Hydrolases"/>
    <property type="match status" value="1"/>
</dbReference>
<keyword evidence="3" id="KW-0378">Hydrolase</keyword>
<name>A0A9P4M902_9PEZI</name>
<feature type="domain" description="Dienelactone hydrolase" evidence="2">
    <location>
        <begin position="224"/>
        <end position="321"/>
    </location>
</feature>
<proteinExistence type="predicted"/>
<comment type="caution">
    <text evidence="3">The sequence shown here is derived from an EMBL/GenBank/DDBJ whole genome shotgun (WGS) entry which is preliminary data.</text>
</comment>
<feature type="region of interest" description="Disordered" evidence="1">
    <location>
        <begin position="1"/>
        <end position="49"/>
    </location>
</feature>
<sequence length="322" mass="34391">MADEEVATKAPESDAVEDSAIPNDSKAQEGPSMGEHCVTDRPTPAGEVPTGEMTKIAEVDVYVTKPADYPHAPSKLLLFLTGGTGVKSTNNQLQADKYAAAGFLVVMPDMFGGDPAPNTTTEASAEEQPSFLESVKLRVGETAKSFMIDMWLARQTPEKVLPLVQKVLDGAKEEFADAVANGGGVYGVGYCFGAKYILILAGEGPDTGAQGQPTTDEEQGMVKTGPQLKTGVIAHGTMITKEDIAAVKVPVCMVCVENDQLFPDETREEGKKLLEKTGIDHEVKVYPGVPHGFAVLGDYDDEKIKASQKDAFEQMLGWLQAH</sequence>
<accession>A0A9P4M902</accession>
<dbReference type="InterPro" id="IPR029058">
    <property type="entry name" value="AB_hydrolase_fold"/>
</dbReference>
<evidence type="ECO:0000313" key="4">
    <source>
        <dbReference type="Proteomes" id="UP000799772"/>
    </source>
</evidence>
<dbReference type="Gene3D" id="3.40.50.1820">
    <property type="entry name" value="alpha/beta hydrolase"/>
    <property type="match status" value="1"/>
</dbReference>
<organism evidence="3 4">
    <name type="scientific">Rhizodiscina lignyota</name>
    <dbReference type="NCBI Taxonomy" id="1504668"/>
    <lineage>
        <taxon>Eukaryota</taxon>
        <taxon>Fungi</taxon>
        <taxon>Dikarya</taxon>
        <taxon>Ascomycota</taxon>
        <taxon>Pezizomycotina</taxon>
        <taxon>Dothideomycetes</taxon>
        <taxon>Pleosporomycetidae</taxon>
        <taxon>Aulographales</taxon>
        <taxon>Rhizodiscinaceae</taxon>
        <taxon>Rhizodiscina</taxon>
    </lineage>
</organism>